<dbReference type="PANTHER" id="PTHR12830">
    <property type="entry name" value="ANAPHASE-PROMOTING COMPLEX SUBUNIT 5"/>
    <property type="match status" value="1"/>
</dbReference>
<dbReference type="GO" id="GO:0051301">
    <property type="term" value="P:cell division"/>
    <property type="evidence" value="ECO:0007669"/>
    <property type="project" value="UniProtKB-KW"/>
</dbReference>
<dbReference type="GO" id="GO:0031145">
    <property type="term" value="P:anaphase-promoting complex-dependent catabolic process"/>
    <property type="evidence" value="ECO:0007669"/>
    <property type="project" value="TreeGrafter"/>
</dbReference>
<name>A0A0R3RIH1_9BILA</name>
<dbReference type="InterPro" id="IPR026000">
    <property type="entry name" value="Apc5_dom"/>
</dbReference>
<evidence type="ECO:0000259" key="9">
    <source>
        <dbReference type="Pfam" id="PF12862"/>
    </source>
</evidence>
<feature type="domain" description="Anaphase-promoting complex subunit 5" evidence="9">
    <location>
        <begin position="349"/>
        <end position="441"/>
    </location>
</feature>
<dbReference type="GO" id="GO:0045842">
    <property type="term" value="P:positive regulation of mitotic metaphase/anaphase transition"/>
    <property type="evidence" value="ECO:0007669"/>
    <property type="project" value="TreeGrafter"/>
</dbReference>
<dbReference type="AlphaFoldDB" id="A0A0R3RIH1"/>
<evidence type="ECO:0000256" key="8">
    <source>
        <dbReference type="ARBA" id="ARBA00045696"/>
    </source>
</evidence>
<dbReference type="PANTHER" id="PTHR12830:SF9">
    <property type="entry name" value="ANAPHASE-PROMOTING COMPLEX SUBUNIT 5"/>
    <property type="match status" value="1"/>
</dbReference>
<keyword evidence="6" id="KW-0131">Cell cycle</keyword>
<dbReference type="Pfam" id="PF12862">
    <property type="entry name" value="ANAPC5"/>
    <property type="match status" value="2"/>
</dbReference>
<evidence type="ECO:0000256" key="5">
    <source>
        <dbReference type="ARBA" id="ARBA00022786"/>
    </source>
</evidence>
<comment type="function">
    <text evidence="8">Component of the anaphase promoting complex/cyclosome (APC/C), a cell cycle-regulated E3 ubiquitin ligase that controls progression through mitosis and the G1 phase of the cell cycle. The APC/C complex acts by mediating ubiquitination and subsequent degradation of target proteins: it mainly mediates the formation of 'Lys-11'-linked polyubiquitin chains and, to a lower extent, the formation of 'Lys-48'- and 'Lys-63'-linked polyubiquitin chains. The APC/C complex catalyzes assembly of branched 'Lys-11'-/'Lys-48'-linked branched ubiquitin chains on target proteins.</text>
</comment>
<evidence type="ECO:0000256" key="6">
    <source>
        <dbReference type="ARBA" id="ARBA00023306"/>
    </source>
</evidence>
<evidence type="ECO:0000256" key="4">
    <source>
        <dbReference type="ARBA" id="ARBA00022776"/>
    </source>
</evidence>
<evidence type="ECO:0000256" key="3">
    <source>
        <dbReference type="ARBA" id="ARBA00022618"/>
    </source>
</evidence>
<proteinExistence type="inferred from homology"/>
<dbReference type="SUPFAM" id="SSF48452">
    <property type="entry name" value="TPR-like"/>
    <property type="match status" value="1"/>
</dbReference>
<feature type="domain" description="Anaphase-promoting complex subunit 5" evidence="9">
    <location>
        <begin position="693"/>
        <end position="706"/>
    </location>
</feature>
<evidence type="ECO:0000313" key="10">
    <source>
        <dbReference type="Proteomes" id="UP000050640"/>
    </source>
</evidence>
<protein>
    <recommendedName>
        <fullName evidence="2">Anaphase-promoting complex subunit 5</fullName>
    </recommendedName>
    <alternativeName>
        <fullName evidence="7">Cyclosome subunit 5</fullName>
    </alternativeName>
</protein>
<dbReference type="GO" id="GO:0070979">
    <property type="term" value="P:protein K11-linked ubiquitination"/>
    <property type="evidence" value="ECO:0007669"/>
    <property type="project" value="TreeGrafter"/>
</dbReference>
<dbReference type="WBParaSite" id="EEL_0000127901-mRNA-1">
    <property type="protein sequence ID" value="EEL_0000127901-mRNA-1"/>
    <property type="gene ID" value="EEL_0000127901"/>
</dbReference>
<keyword evidence="10" id="KW-1185">Reference proteome</keyword>
<keyword evidence="4" id="KW-0498">Mitosis</keyword>
<dbReference type="Gene3D" id="1.25.40.10">
    <property type="entry name" value="Tetratricopeptide repeat domain"/>
    <property type="match status" value="1"/>
</dbReference>
<accession>A0A0R3RIH1</accession>
<dbReference type="STRING" id="1147741.A0A0R3RIH1"/>
<dbReference type="UniPathway" id="UPA00143"/>
<sequence>MAEELVHSSFSLDEAFSFVFDNSPGEPVTPYRLAIYLLIRVLDTNHRLKPFTHKEHYHLSSLVHSLLNAVNLSFPETIDMVMEPLKEVSMNLFLEFVTKIDAHRGVVEILIRRDELFYQPRKLDRLGQPFALPKSLIGIFVRKLAVTQACQSVTQIQRSHKQWLEWLDDSRPAARSDLFGGYAKNMSELTASTSSTSGPIFNYIYPRVLHVYEASDARLAPLIDDITHLRVTPIKDKATRMSEEFLKASISPASKKKKIADVGDQDKRYKKTLFQTNIPLPPTTLYELQQHPGAQPQLTELLSSTRARALISRQLHALHVSPDDAMEEKQLRAACDFIKKNYPDLPLIHLVDMMNAIRSHNMFEAGEALQQFFDWTAIRINETSSINRSITATDQRPLRYAPLLHARLARVFGYKDHARHFLSEAVHQAQTSHDLVCLRLAEVEQAAINADEDLNPSGENDSTDESKTHFISAALLASMSIGNGETQESTEEDDKIKAEEVDTRAFIKQLDDCATLQNCISLARSANDPKSMVKGLQMCAGADYGVDRESQSRLVNEAARVISATIKLANGFVDSAVSDCNRILYFNPGDQWCQRYDTESHVIAAVNIAYAHALNGRFDDARALVKRLKMRFTEKNNWQCAFHWKLCESLIEYDRAFFFGDWTTADQWLLTMEQLAPSEAGLRKAILVHSKGDLQEAINIARENVERVKNSKDLRLRLRCDIILAMLYTSNNLEHVALAILKQCKNLAYKHSLDTFHAIIMRRIAYIDAVEGRLDEALTKIENCEWSLKIRCQPLENAFLHMTTFTIYAQKNDASPDTISQQLNALAAARREFRRASAPLLEKVVLLVAAKLFDSCKQTDERDECAAFFSDMEEQYPGQIDWTVL</sequence>
<organism evidence="10 11">
    <name type="scientific">Elaeophora elaphi</name>
    <dbReference type="NCBI Taxonomy" id="1147741"/>
    <lineage>
        <taxon>Eukaryota</taxon>
        <taxon>Metazoa</taxon>
        <taxon>Ecdysozoa</taxon>
        <taxon>Nematoda</taxon>
        <taxon>Chromadorea</taxon>
        <taxon>Rhabditida</taxon>
        <taxon>Spirurina</taxon>
        <taxon>Spiruromorpha</taxon>
        <taxon>Filarioidea</taxon>
        <taxon>Onchocercidae</taxon>
        <taxon>Elaeophora</taxon>
    </lineage>
</organism>
<reference evidence="11" key="1">
    <citation type="submission" date="2017-02" db="UniProtKB">
        <authorList>
            <consortium name="WormBaseParasite"/>
        </authorList>
    </citation>
    <scope>IDENTIFICATION</scope>
</reference>
<keyword evidence="5" id="KW-0833">Ubl conjugation pathway</keyword>
<evidence type="ECO:0000256" key="2">
    <source>
        <dbReference type="ARBA" id="ARBA00016066"/>
    </source>
</evidence>
<dbReference type="Proteomes" id="UP000050640">
    <property type="component" value="Unplaced"/>
</dbReference>
<evidence type="ECO:0000256" key="7">
    <source>
        <dbReference type="ARBA" id="ARBA00031069"/>
    </source>
</evidence>
<evidence type="ECO:0000256" key="1">
    <source>
        <dbReference type="ARBA" id="ARBA00007450"/>
    </source>
</evidence>
<dbReference type="InterPro" id="IPR011990">
    <property type="entry name" value="TPR-like_helical_dom_sf"/>
</dbReference>
<evidence type="ECO:0000313" key="11">
    <source>
        <dbReference type="WBParaSite" id="EEL_0000127901-mRNA-1"/>
    </source>
</evidence>
<keyword evidence="3" id="KW-0132">Cell division</keyword>
<dbReference type="InterPro" id="IPR037679">
    <property type="entry name" value="Apc5"/>
</dbReference>
<comment type="similarity">
    <text evidence="1">Belongs to the APC5 family.</text>
</comment>
<dbReference type="GO" id="GO:0005680">
    <property type="term" value="C:anaphase-promoting complex"/>
    <property type="evidence" value="ECO:0007669"/>
    <property type="project" value="InterPro"/>
</dbReference>